<dbReference type="InterPro" id="IPR001609">
    <property type="entry name" value="Myosin_head_motor_dom-like"/>
</dbReference>
<dbReference type="InterPro" id="IPR000048">
    <property type="entry name" value="IQ_motif_EF-hand-BS"/>
</dbReference>
<comment type="similarity">
    <text evidence="1">Belongs to the TRAFAC class myosin-kinesin ATPase superfamily. Myosin family. Plant myosin class XI subfamily.</text>
</comment>
<evidence type="ECO:0000256" key="6">
    <source>
        <dbReference type="ARBA" id="ARBA00023123"/>
    </source>
</evidence>
<evidence type="ECO:0008006" key="16">
    <source>
        <dbReference type="Google" id="ProtNLM"/>
    </source>
</evidence>
<proteinExistence type="inferred from homology"/>
<dbReference type="InterPro" id="IPR027417">
    <property type="entry name" value="P-loop_NTPase"/>
</dbReference>
<feature type="region of interest" description="Disordered" evidence="11">
    <location>
        <begin position="1061"/>
        <end position="1081"/>
    </location>
</feature>
<dbReference type="GO" id="GO:0016459">
    <property type="term" value="C:myosin complex"/>
    <property type="evidence" value="ECO:0007669"/>
    <property type="project" value="UniProtKB-KW"/>
</dbReference>
<keyword evidence="4 9" id="KW-0067">ATP-binding</keyword>
<dbReference type="Gene3D" id="1.10.10.820">
    <property type="match status" value="1"/>
</dbReference>
<evidence type="ECO:0000256" key="11">
    <source>
        <dbReference type="SAM" id="MobiDB-lite"/>
    </source>
</evidence>
<dbReference type="SUPFAM" id="SSF52540">
    <property type="entry name" value="P-loop containing nucleoside triphosphate hydrolases"/>
    <property type="match status" value="2"/>
</dbReference>
<keyword evidence="5 10" id="KW-0175">Coiled coil</keyword>
<comment type="caution">
    <text evidence="14">The sequence shown here is derived from an EMBL/GenBank/DDBJ whole genome shotgun (WGS) entry which is preliminary data.</text>
</comment>
<evidence type="ECO:0000256" key="7">
    <source>
        <dbReference type="ARBA" id="ARBA00023175"/>
    </source>
</evidence>
<dbReference type="SMART" id="SM00242">
    <property type="entry name" value="MYSc"/>
    <property type="match status" value="1"/>
</dbReference>
<dbReference type="Gene3D" id="1.20.58.530">
    <property type="match status" value="1"/>
</dbReference>
<feature type="binding site" evidence="9">
    <location>
        <begin position="134"/>
        <end position="141"/>
    </location>
    <ligand>
        <name>ATP</name>
        <dbReference type="ChEBI" id="CHEBI:30616"/>
    </ligand>
</feature>
<dbReference type="InterPro" id="IPR037975">
    <property type="entry name" value="MyosinXI_CBD"/>
</dbReference>
<evidence type="ECO:0000313" key="15">
    <source>
        <dbReference type="Proteomes" id="UP000324897"/>
    </source>
</evidence>
<keyword evidence="2" id="KW-0677">Repeat</keyword>
<dbReference type="PRINTS" id="PR00193">
    <property type="entry name" value="MYOSINHEAVY"/>
</dbReference>
<dbReference type="InterPro" id="IPR036961">
    <property type="entry name" value="Kinesin_motor_dom_sf"/>
</dbReference>
<dbReference type="GO" id="GO:0005737">
    <property type="term" value="C:cytoplasm"/>
    <property type="evidence" value="ECO:0007669"/>
    <property type="project" value="TreeGrafter"/>
</dbReference>
<dbReference type="OrthoDB" id="6108017at2759"/>
<name>A0A5J9V624_9POAL</name>
<dbReference type="PROSITE" id="PS51126">
    <property type="entry name" value="DILUTE"/>
    <property type="match status" value="1"/>
</dbReference>
<dbReference type="InterPro" id="IPR036018">
    <property type="entry name" value="MYSc_Myo11"/>
</dbReference>
<dbReference type="SMART" id="SM00015">
    <property type="entry name" value="IQ"/>
    <property type="match status" value="5"/>
</dbReference>
<gene>
    <name evidence="14" type="ORF">EJB05_22612</name>
</gene>
<keyword evidence="8 9" id="KW-0009">Actin-binding</keyword>
<feature type="non-terminal residue" evidence="14">
    <location>
        <position position="1"/>
    </location>
</feature>
<evidence type="ECO:0000256" key="1">
    <source>
        <dbReference type="ARBA" id="ARBA00008049"/>
    </source>
</evidence>
<dbReference type="InterPro" id="IPR002710">
    <property type="entry name" value="Dilute_dom"/>
</dbReference>
<keyword evidence="3 9" id="KW-0547">Nucleotide-binding</keyword>
<reference evidence="14 15" key="1">
    <citation type="journal article" date="2019" name="Sci. Rep.">
        <title>A high-quality genome of Eragrostis curvula grass provides insights into Poaceae evolution and supports new strategies to enhance forage quality.</title>
        <authorList>
            <person name="Carballo J."/>
            <person name="Santos B.A.C.M."/>
            <person name="Zappacosta D."/>
            <person name="Garbus I."/>
            <person name="Selva J.P."/>
            <person name="Gallo C.A."/>
            <person name="Diaz A."/>
            <person name="Albertini E."/>
            <person name="Caccamo M."/>
            <person name="Echenique V."/>
        </authorList>
    </citation>
    <scope>NUCLEOTIDE SEQUENCE [LARGE SCALE GENOMIC DNA]</scope>
    <source>
        <strain evidence="15">cv. Victoria</strain>
        <tissue evidence="14">Leaf</tissue>
    </source>
</reference>
<protein>
    <recommendedName>
        <fullName evidence="16">Myosin motor domain-containing protein</fullName>
    </recommendedName>
</protein>
<dbReference type="CDD" id="cd01384">
    <property type="entry name" value="MYSc_Myo11"/>
    <property type="match status" value="1"/>
</dbReference>
<evidence type="ECO:0000259" key="12">
    <source>
        <dbReference type="PROSITE" id="PS51126"/>
    </source>
</evidence>
<dbReference type="CDD" id="cd15475">
    <property type="entry name" value="MyosinXI_CBD"/>
    <property type="match status" value="1"/>
</dbReference>
<dbReference type="GO" id="GO:0051015">
    <property type="term" value="F:actin filament binding"/>
    <property type="evidence" value="ECO:0007669"/>
    <property type="project" value="TreeGrafter"/>
</dbReference>
<feature type="coiled-coil region" evidence="10">
    <location>
        <begin position="936"/>
        <end position="1057"/>
    </location>
</feature>
<dbReference type="Gene3D" id="1.20.120.720">
    <property type="entry name" value="Myosin VI head, motor domain, U50 subdomain"/>
    <property type="match status" value="1"/>
</dbReference>
<evidence type="ECO:0000259" key="13">
    <source>
        <dbReference type="PROSITE" id="PS51456"/>
    </source>
</evidence>
<dbReference type="SMART" id="SM01132">
    <property type="entry name" value="DIL"/>
    <property type="match status" value="1"/>
</dbReference>
<evidence type="ECO:0000256" key="9">
    <source>
        <dbReference type="PROSITE-ProRule" id="PRU00782"/>
    </source>
</evidence>
<evidence type="ECO:0000256" key="2">
    <source>
        <dbReference type="ARBA" id="ARBA00022737"/>
    </source>
</evidence>
<dbReference type="Proteomes" id="UP000324897">
    <property type="component" value="Chromosome 1"/>
</dbReference>
<dbReference type="Gene3D" id="1.20.5.190">
    <property type="match status" value="3"/>
</dbReference>
<feature type="domain" description="Myosin motor" evidence="13">
    <location>
        <begin position="40"/>
        <end position="745"/>
    </location>
</feature>
<keyword evidence="7 9" id="KW-0505">Motor protein</keyword>
<evidence type="ECO:0000256" key="8">
    <source>
        <dbReference type="ARBA" id="ARBA00023203"/>
    </source>
</evidence>
<dbReference type="PROSITE" id="PS50096">
    <property type="entry name" value="IQ"/>
    <property type="match status" value="1"/>
</dbReference>
<evidence type="ECO:0000256" key="5">
    <source>
        <dbReference type="ARBA" id="ARBA00023054"/>
    </source>
</evidence>
<feature type="domain" description="Dilute" evidence="12">
    <location>
        <begin position="1158"/>
        <end position="1457"/>
    </location>
</feature>
<feature type="region of interest" description="Actin-binding" evidence="9">
    <location>
        <begin position="626"/>
        <end position="648"/>
    </location>
</feature>
<dbReference type="Gramene" id="TVU30954">
    <property type="protein sequence ID" value="TVU30954"/>
    <property type="gene ID" value="EJB05_22612"/>
</dbReference>
<evidence type="ECO:0000313" key="14">
    <source>
        <dbReference type="EMBL" id="TVU30954.1"/>
    </source>
</evidence>
<dbReference type="GO" id="GO:0000146">
    <property type="term" value="F:microfilament motor activity"/>
    <property type="evidence" value="ECO:0007669"/>
    <property type="project" value="TreeGrafter"/>
</dbReference>
<dbReference type="FunFam" id="1.10.10.820:FF:000001">
    <property type="entry name" value="Myosin heavy chain"/>
    <property type="match status" value="1"/>
</dbReference>
<keyword evidence="15" id="KW-1185">Reference proteome</keyword>
<dbReference type="Pfam" id="PF00063">
    <property type="entry name" value="Myosin_head"/>
    <property type="match status" value="1"/>
</dbReference>
<organism evidence="14 15">
    <name type="scientific">Eragrostis curvula</name>
    <name type="common">weeping love grass</name>
    <dbReference type="NCBI Taxonomy" id="38414"/>
    <lineage>
        <taxon>Eukaryota</taxon>
        <taxon>Viridiplantae</taxon>
        <taxon>Streptophyta</taxon>
        <taxon>Embryophyta</taxon>
        <taxon>Tracheophyta</taxon>
        <taxon>Spermatophyta</taxon>
        <taxon>Magnoliopsida</taxon>
        <taxon>Liliopsida</taxon>
        <taxon>Poales</taxon>
        <taxon>Poaceae</taxon>
        <taxon>PACMAD clade</taxon>
        <taxon>Chloridoideae</taxon>
        <taxon>Eragrostideae</taxon>
        <taxon>Eragrostidinae</taxon>
        <taxon>Eragrostis</taxon>
    </lineage>
</organism>
<evidence type="ECO:0000256" key="4">
    <source>
        <dbReference type="ARBA" id="ARBA00022840"/>
    </source>
</evidence>
<evidence type="ECO:0000256" key="3">
    <source>
        <dbReference type="ARBA" id="ARBA00022741"/>
    </source>
</evidence>
<dbReference type="Pfam" id="PF01843">
    <property type="entry name" value="DIL"/>
    <property type="match status" value="1"/>
</dbReference>
<dbReference type="PANTHER" id="PTHR13140">
    <property type="entry name" value="MYOSIN"/>
    <property type="match status" value="1"/>
</dbReference>
<dbReference type="GO" id="GO:0016020">
    <property type="term" value="C:membrane"/>
    <property type="evidence" value="ECO:0007669"/>
    <property type="project" value="TreeGrafter"/>
</dbReference>
<dbReference type="GO" id="GO:0005524">
    <property type="term" value="F:ATP binding"/>
    <property type="evidence" value="ECO:0007669"/>
    <property type="project" value="UniProtKB-UniRule"/>
</dbReference>
<dbReference type="PROSITE" id="PS51456">
    <property type="entry name" value="MYOSIN_MOTOR"/>
    <property type="match status" value="1"/>
</dbReference>
<dbReference type="PANTHER" id="PTHR13140:SF755">
    <property type="entry name" value="OS10G0395150 PROTEIN"/>
    <property type="match status" value="1"/>
</dbReference>
<evidence type="ECO:0000256" key="10">
    <source>
        <dbReference type="SAM" id="Coils"/>
    </source>
</evidence>
<dbReference type="GO" id="GO:0030048">
    <property type="term" value="P:actin filament-based movement"/>
    <property type="evidence" value="ECO:0007669"/>
    <property type="project" value="UniProtKB-ARBA"/>
</dbReference>
<keyword evidence="6 9" id="KW-0518">Myosin</keyword>
<dbReference type="EMBL" id="RWGY01000011">
    <property type="protein sequence ID" value="TVU30954.1"/>
    <property type="molecule type" value="Genomic_DNA"/>
</dbReference>
<accession>A0A5J9V624</accession>
<dbReference type="Gene3D" id="3.40.850.10">
    <property type="entry name" value="Kinesin motor domain"/>
    <property type="match status" value="1"/>
</dbReference>
<dbReference type="Gene3D" id="6.20.240.20">
    <property type="match status" value="1"/>
</dbReference>
<dbReference type="GO" id="GO:0007015">
    <property type="term" value="P:actin filament organization"/>
    <property type="evidence" value="ECO:0007669"/>
    <property type="project" value="InterPro"/>
</dbReference>
<sequence length="1519" mass="174134">MIFRPGTAVWVEHPDLAWAEAEVVVDGRKVLPRDTEADLCGVDDMTKLIYLHEPGVLCNLARRYALNEIYTYTGRILIAINPFAKLPHLYDMHMMEQYRGVQFGELSPHVFAIADASYRAMAGDNCSQSILVSGESGAGKTETTKLIMRYLTFVGGRATGNIRSVEQQVLESNPLLEAFGNARTVRNDNSSRFGKFVEIQFDKSGRISGAAVRTYLLERSRVVQISESERNYHCFYQLCASGQDAERYKLAHPRNFNYLNQSHTIELQGVSDAEEYLKTRRAMDIVGICFSDQEAIFRTVAAILHLGNIKFSPGNEFDSSAIKDEKCKFHLQMAADLLMVDASLLLSTLCYRTIKTPEGNIIKAIDNSSAVIGRDALAKTVYARLFDWLVDNINKSIGQDMESRAQIGVLDIYGFECFKHNSSSCSLLEFLMALPSVSFEQLCINFANEKLQQHFNKHVFKMEQEEYKTEEINWSYIEFVDNQDILDLIEKKPIGIVSLLDEACMLGKSTHETFAMKLFQNLRAHPRLEKPKLSKTDFALSHFAGKACSVTYKTELFLEKNRDYIIAEHQNLLSSSKCSFISCLFASQQDDPSKSSYKFSSVASRFKFLGLFVFDKCVIYSQQQQLQALMETLSSTEPHYIRCIKPNSLNYPQKFENGSVLQQLRSGGVLEAIRISLAGYPTRRTYSEFNNRFGLLVPEHMDERLDERSLTEKILKQLNLENFQLGRTKVFLRAGQIAVLDSRRAEILDSAARVIQGHFQTFIARKKFLSTRKACISLQIYSRGYLARKILEARRQIAAAVSVEKYARRWLCRCAYLHLRSSGLVIQSGIRYILAVKRLLHLKNVKAATVIQAWWRMRKLYDFHQHYRWATVLIQCCWRQKLAKRALRILKHAAYETGALREAKGKLERSLEDLSLRFTLERRQRLATEESKMLEISKLLKILESLKLELEASNEENKHNCMKIASLQNQLEGSTKDLEALRNSLAEMDEVKRENISLKAKNIEMEQELLKAQKCSHENIDKLHDVEKNYLHLRDNLKNLEGKISNLEDENHLLRQKALNLSPRHSRTGSHPLPASSCSPRSFFESSPVKLSPLPQNMTELRRSRMNSDRHEDYHEVLQQCIKDDMGFKKGKPVAACIIYKCLLHWGVFEAERTTIFDFIIHTINTILKTENENDVLPYWLANASALLCMLQRNLRSKGFIMAPSRSSSDTHLSDKANETLRSPLKAYGQRTSISHIDARYPAMLFKQQLTASLEKIFGLIRDNLKKEISPLLNLCIQAPKLARGGTGRRSRSPDVTLQQPISTHWDRIVKFLDSLMDRLHKNFVPSFFIRKLVTQVFSFINVQLFNSMLLRRECCTFSNGEYVKSGLCVLEKWIIDTKEEHAGAAWDELKYIRQAVDFLIIPQKSKRTLEQIRKNICPALSVRQIYRLCTMYWDDKYGTHSVSADVVAKMRDMVSHDTQNPVSNSFLLDDDLSIPFTTEEIAEQVPTVDMSNIEMPSSLRHVHSAQFLMQHLQSPYSR</sequence>